<dbReference type="GO" id="GO:0016491">
    <property type="term" value="F:oxidoreductase activity"/>
    <property type="evidence" value="ECO:0007669"/>
    <property type="project" value="InterPro"/>
</dbReference>
<comment type="caution">
    <text evidence="5">The sequence shown here is derived from an EMBL/GenBank/DDBJ whole genome shotgun (WGS) entry which is preliminary data.</text>
</comment>
<dbReference type="PANTHER" id="PTHR43638:SF3">
    <property type="entry name" value="ALDEHYDE REDUCTASE"/>
    <property type="match status" value="1"/>
</dbReference>
<proteinExistence type="predicted"/>
<dbReference type="PATRIC" id="fig|1423805.4.peg.20"/>
<dbReference type="PRINTS" id="PR00069">
    <property type="entry name" value="ALDKETRDTASE"/>
</dbReference>
<dbReference type="Gene3D" id="3.20.20.100">
    <property type="entry name" value="NADP-dependent oxidoreductase domain"/>
    <property type="match status" value="1"/>
</dbReference>
<dbReference type="InterPro" id="IPR020471">
    <property type="entry name" value="AKR"/>
</dbReference>
<dbReference type="SUPFAM" id="SSF51430">
    <property type="entry name" value="NAD(P)-linked oxidoreductase"/>
    <property type="match status" value="1"/>
</dbReference>
<organism evidence="5 6">
    <name type="scientific">Levilactobacillus spicheri DSM 15429</name>
    <dbReference type="NCBI Taxonomy" id="1423805"/>
    <lineage>
        <taxon>Bacteria</taxon>
        <taxon>Bacillati</taxon>
        <taxon>Bacillota</taxon>
        <taxon>Bacilli</taxon>
        <taxon>Lactobacillales</taxon>
        <taxon>Lactobacillaceae</taxon>
        <taxon>Levilactobacillus</taxon>
    </lineage>
</organism>
<feature type="active site" description="Proton donor" evidence="1">
    <location>
        <position position="57"/>
    </location>
</feature>
<protein>
    <submittedName>
        <fullName evidence="5">Aldo keto reductase</fullName>
    </submittedName>
</protein>
<dbReference type="Pfam" id="PF00248">
    <property type="entry name" value="Aldo_ket_red"/>
    <property type="match status" value="1"/>
</dbReference>
<dbReference type="AlphaFoldDB" id="A0A0R1QQ65"/>
<dbReference type="Proteomes" id="UP000051835">
    <property type="component" value="Unassembled WGS sequence"/>
</dbReference>
<evidence type="ECO:0000256" key="2">
    <source>
        <dbReference type="PIRSR" id="PIRSR000097-2"/>
    </source>
</evidence>
<sequence>MEGFRMKTLTLAGQTVPTIGIGTWHMGDQPRLRETEIAAICAGVAAGARVIDTAEMYGSGRSEDLVGEALSSLDRQQLFLISKVLPENASRDRMQTSLEASLKRLRTDYLDLYLYHWRGSVPLAETVDELQRLQDQGLIKAWGVSNFDIADLQELWSLPNGPHAQANEDLYHLGSRGIDYAVLPWQREHQLPLIAYSPIAQGDAWGQHLTTNPVVKQIAAQHGVSIYQVLLAWVIRDPQVLAIPQTSSVAHMQQNIAAMDLTLSDAELAALDEQYPRPTRKEPLDVI</sequence>
<feature type="domain" description="NADP-dependent oxidoreductase" evidence="4">
    <location>
        <begin position="19"/>
        <end position="273"/>
    </location>
</feature>
<feature type="binding site" evidence="2">
    <location>
        <position position="116"/>
    </location>
    <ligand>
        <name>substrate</name>
    </ligand>
</feature>
<evidence type="ECO:0000256" key="1">
    <source>
        <dbReference type="PIRSR" id="PIRSR000097-1"/>
    </source>
</evidence>
<evidence type="ECO:0000256" key="3">
    <source>
        <dbReference type="PIRSR" id="PIRSR000097-3"/>
    </source>
</evidence>
<reference evidence="5 6" key="1">
    <citation type="journal article" date="2015" name="Genome Announc.">
        <title>Expanding the biotechnology potential of lactobacilli through comparative genomics of 213 strains and associated genera.</title>
        <authorList>
            <person name="Sun Z."/>
            <person name="Harris H.M."/>
            <person name="McCann A."/>
            <person name="Guo C."/>
            <person name="Argimon S."/>
            <person name="Zhang W."/>
            <person name="Yang X."/>
            <person name="Jeffery I.B."/>
            <person name="Cooney J.C."/>
            <person name="Kagawa T.F."/>
            <person name="Liu W."/>
            <person name="Song Y."/>
            <person name="Salvetti E."/>
            <person name="Wrobel A."/>
            <person name="Rasinkangas P."/>
            <person name="Parkhill J."/>
            <person name="Rea M.C."/>
            <person name="O'Sullivan O."/>
            <person name="Ritari J."/>
            <person name="Douillard F.P."/>
            <person name="Paul Ross R."/>
            <person name="Yang R."/>
            <person name="Briner A.E."/>
            <person name="Felis G.E."/>
            <person name="de Vos W.M."/>
            <person name="Barrangou R."/>
            <person name="Klaenhammer T.R."/>
            <person name="Caufield P.W."/>
            <person name="Cui Y."/>
            <person name="Zhang H."/>
            <person name="O'Toole P.W."/>
        </authorList>
    </citation>
    <scope>NUCLEOTIDE SEQUENCE [LARGE SCALE GENOMIC DNA]</scope>
    <source>
        <strain evidence="5 6">DSM 15429</strain>
    </source>
</reference>
<dbReference type="InterPro" id="IPR023210">
    <property type="entry name" value="NADP_OxRdtase_dom"/>
</dbReference>
<dbReference type="PIRSF" id="PIRSF000097">
    <property type="entry name" value="AKR"/>
    <property type="match status" value="1"/>
</dbReference>
<name>A0A0R1QQ65_9LACO</name>
<dbReference type="InterPro" id="IPR036812">
    <property type="entry name" value="NAD(P)_OxRdtase_dom_sf"/>
</dbReference>
<evidence type="ECO:0000313" key="6">
    <source>
        <dbReference type="Proteomes" id="UP000051835"/>
    </source>
</evidence>
<evidence type="ECO:0000313" key="5">
    <source>
        <dbReference type="EMBL" id="KRL46553.1"/>
    </source>
</evidence>
<evidence type="ECO:0000259" key="4">
    <source>
        <dbReference type="Pfam" id="PF00248"/>
    </source>
</evidence>
<dbReference type="PANTHER" id="PTHR43638">
    <property type="entry name" value="OXIDOREDUCTASE, ALDO/KETO REDUCTASE FAMILY PROTEIN"/>
    <property type="match status" value="1"/>
</dbReference>
<dbReference type="CDD" id="cd19138">
    <property type="entry name" value="AKR_YeaE"/>
    <property type="match status" value="1"/>
</dbReference>
<gene>
    <name evidence="5" type="ORF">FD37_GL000017</name>
</gene>
<feature type="site" description="Lowers pKa of active site Tyr" evidence="3">
    <location>
        <position position="83"/>
    </location>
</feature>
<accession>A0A0R1QQ65</accession>
<dbReference type="EMBL" id="AZFC01000035">
    <property type="protein sequence ID" value="KRL46553.1"/>
    <property type="molecule type" value="Genomic_DNA"/>
</dbReference>